<dbReference type="InterPro" id="IPR013602">
    <property type="entry name" value="Dynein_heavy_linker"/>
</dbReference>
<feature type="non-terminal residue" evidence="2">
    <location>
        <position position="46"/>
    </location>
</feature>
<dbReference type="Proteomes" id="UP000681967">
    <property type="component" value="Unassembled WGS sequence"/>
</dbReference>
<accession>A0A8S3H3P8</accession>
<organism evidence="2 3">
    <name type="scientific">Rotaria magnacalcarata</name>
    <dbReference type="NCBI Taxonomy" id="392030"/>
    <lineage>
        <taxon>Eukaryota</taxon>
        <taxon>Metazoa</taxon>
        <taxon>Spiralia</taxon>
        <taxon>Gnathifera</taxon>
        <taxon>Rotifera</taxon>
        <taxon>Eurotatoria</taxon>
        <taxon>Bdelloidea</taxon>
        <taxon>Philodinida</taxon>
        <taxon>Philodinidae</taxon>
        <taxon>Rotaria</taxon>
    </lineage>
</organism>
<evidence type="ECO:0000313" key="2">
    <source>
        <dbReference type="EMBL" id="CAF5175903.1"/>
    </source>
</evidence>
<evidence type="ECO:0000313" key="3">
    <source>
        <dbReference type="Proteomes" id="UP000681967"/>
    </source>
</evidence>
<dbReference type="EMBL" id="CAJOBH010286548">
    <property type="protein sequence ID" value="CAF5175903.1"/>
    <property type="molecule type" value="Genomic_DNA"/>
</dbReference>
<dbReference type="AlphaFoldDB" id="A0A8S3H3P8"/>
<feature type="domain" description="Dynein heavy chain linker" evidence="1">
    <location>
        <begin position="1"/>
        <end position="46"/>
    </location>
</feature>
<reference evidence="2" key="1">
    <citation type="submission" date="2021-02" db="EMBL/GenBank/DDBJ databases">
        <authorList>
            <person name="Nowell W R."/>
        </authorList>
    </citation>
    <scope>NUCLEOTIDE SEQUENCE</scope>
</reference>
<gene>
    <name evidence="2" type="ORF">BYL167_LOCUS78184</name>
</gene>
<dbReference type="Pfam" id="PF08393">
    <property type="entry name" value="DHC_N2"/>
    <property type="match status" value="1"/>
</dbReference>
<proteinExistence type="predicted"/>
<comment type="caution">
    <text evidence="2">The sequence shown here is derived from an EMBL/GenBank/DDBJ whole genome shotgun (WGS) entry which is preliminary data.</text>
</comment>
<feature type="non-terminal residue" evidence="2">
    <location>
        <position position="1"/>
    </location>
</feature>
<name>A0A8S3H3P8_9BILA</name>
<protein>
    <recommendedName>
        <fullName evidence="1">Dynein heavy chain linker domain-containing protein</fullName>
    </recommendedName>
</protein>
<evidence type="ECO:0000259" key="1">
    <source>
        <dbReference type="Pfam" id="PF08393"/>
    </source>
</evidence>
<sequence>LDKEMRAWNAYSGLDDAVKNMMTSLRAVTELQNPAIRERHWLELMK</sequence>